<evidence type="ECO:0000313" key="4">
    <source>
        <dbReference type="Proteomes" id="UP000006695"/>
    </source>
</evidence>
<dbReference type="SUPFAM" id="SSF53720">
    <property type="entry name" value="ALDH-like"/>
    <property type="match status" value="1"/>
</dbReference>
<dbReference type="Gene3D" id="3.40.605.10">
    <property type="entry name" value="Aldehyde Dehydrogenase, Chain A, domain 1"/>
    <property type="match status" value="1"/>
</dbReference>
<dbReference type="CDD" id="cd07122">
    <property type="entry name" value="ALDH_F20_ACDH"/>
    <property type="match status" value="1"/>
</dbReference>
<dbReference type="InterPro" id="IPR016161">
    <property type="entry name" value="Ald_DH/histidinol_DH"/>
</dbReference>
<organism evidence="3 4">
    <name type="scientific">Geotalea uraniireducens (strain Rf4)</name>
    <name type="common">Geobacter uraniireducens</name>
    <dbReference type="NCBI Taxonomy" id="351605"/>
    <lineage>
        <taxon>Bacteria</taxon>
        <taxon>Pseudomonadati</taxon>
        <taxon>Thermodesulfobacteriota</taxon>
        <taxon>Desulfuromonadia</taxon>
        <taxon>Geobacterales</taxon>
        <taxon>Geobacteraceae</taxon>
        <taxon>Geotalea</taxon>
    </lineage>
</organism>
<dbReference type="Pfam" id="PF00171">
    <property type="entry name" value="Aldedh"/>
    <property type="match status" value="1"/>
</dbReference>
<dbReference type="AlphaFoldDB" id="A5G7C4"/>
<dbReference type="OrthoDB" id="9815791at2"/>
<dbReference type="InterPro" id="IPR016163">
    <property type="entry name" value="Ald_DH_C"/>
</dbReference>
<keyword evidence="1" id="KW-0560">Oxidoreductase</keyword>
<dbReference type="KEGG" id="gur:Gura_3537"/>
<sequence length="447" mass="47448">MTCLVTQVDQMVAKARKAAEAFKGLTQEQVDRITEAMTKAGVANERKLAEMAVEETGIGNVEDKVIKNHFGTQVVYDYMKDKRSVGIIEEDDGIISIAEPFGVIAAITPVTNPAATTLFKSLIALKGRNVICLAFHPKAQKCSAAAARIMLDAAVAAGAPANCIQWVEEPSIEATDALMKHPGVAMVIATGGGAMVKAAYSSGHPALGVGPGNVPVYIEKSANLNIAIPDVIASKTFDNGTICSSDQSVIFDDKAVAEKALKLFKENGAYLCNDEEKAKLEAVMFDKERGVPSMQIIGKKPQFIAELAGFTVPADVKLLMVPLTTTGPEDWMSHEKLSPVLGWFIVDSKEKAISAAVSQLEFGGAGHSAVVFTEDEGVATEFALRVPANRVVWNQPSVHGTIGALYNSLVPSLTLGCGAMGGNITTENVGYKNLLNIKRVARRNMAA</sequence>
<dbReference type="STRING" id="351605.Gura_3537"/>
<dbReference type="InterPro" id="IPR016162">
    <property type="entry name" value="Ald_DH_N"/>
</dbReference>
<dbReference type="InterPro" id="IPR015590">
    <property type="entry name" value="Aldehyde_DH_dom"/>
</dbReference>
<dbReference type="PANTHER" id="PTHR11699">
    <property type="entry name" value="ALDEHYDE DEHYDROGENASE-RELATED"/>
    <property type="match status" value="1"/>
</dbReference>
<protein>
    <submittedName>
        <fullName evidence="3">Aldehyde dehydrogenase</fullName>
    </submittedName>
</protein>
<dbReference type="Gene3D" id="3.40.309.10">
    <property type="entry name" value="Aldehyde Dehydrogenase, Chain A, domain 2"/>
    <property type="match status" value="1"/>
</dbReference>
<proteinExistence type="predicted"/>
<dbReference type="EMBL" id="CP000698">
    <property type="protein sequence ID" value="ABQ27692.1"/>
    <property type="molecule type" value="Genomic_DNA"/>
</dbReference>
<dbReference type="RefSeq" id="WP_011940351.1">
    <property type="nucleotide sequence ID" value="NC_009483.1"/>
</dbReference>
<reference evidence="3 4" key="1">
    <citation type="submission" date="2007-05" db="EMBL/GenBank/DDBJ databases">
        <title>Complete sequence of Geobacter uraniireducens Rf4.</title>
        <authorList>
            <consortium name="US DOE Joint Genome Institute"/>
            <person name="Copeland A."/>
            <person name="Lucas S."/>
            <person name="Lapidus A."/>
            <person name="Barry K."/>
            <person name="Detter J.C."/>
            <person name="Glavina del Rio T."/>
            <person name="Hammon N."/>
            <person name="Israni S."/>
            <person name="Dalin E."/>
            <person name="Tice H."/>
            <person name="Pitluck S."/>
            <person name="Chertkov O."/>
            <person name="Brettin T."/>
            <person name="Bruce D."/>
            <person name="Han C."/>
            <person name="Schmutz J."/>
            <person name="Larimer F."/>
            <person name="Land M."/>
            <person name="Hauser L."/>
            <person name="Kyrpides N."/>
            <person name="Mikhailova N."/>
            <person name="Shelobolina E."/>
            <person name="Aklujkar M."/>
            <person name="Lovley D."/>
            <person name="Richardson P."/>
        </authorList>
    </citation>
    <scope>NUCLEOTIDE SEQUENCE [LARGE SCALE GENOMIC DNA]</scope>
    <source>
        <strain evidence="4">ATCC BAA-1134 / JCM 13001 / Rf4</strain>
    </source>
</reference>
<dbReference type="Proteomes" id="UP000006695">
    <property type="component" value="Chromosome"/>
</dbReference>
<name>A5G7C4_GEOUR</name>
<accession>A5G7C4</accession>
<evidence type="ECO:0000313" key="3">
    <source>
        <dbReference type="EMBL" id="ABQ27692.1"/>
    </source>
</evidence>
<evidence type="ECO:0000259" key="2">
    <source>
        <dbReference type="Pfam" id="PF00171"/>
    </source>
</evidence>
<feature type="domain" description="Aldehyde dehydrogenase" evidence="2">
    <location>
        <begin position="6"/>
        <end position="398"/>
    </location>
</feature>
<evidence type="ECO:0000256" key="1">
    <source>
        <dbReference type="ARBA" id="ARBA00023002"/>
    </source>
</evidence>
<dbReference type="HOGENOM" id="CLU_028794_3_1_7"/>
<keyword evidence="4" id="KW-1185">Reference proteome</keyword>
<dbReference type="GO" id="GO:0016620">
    <property type="term" value="F:oxidoreductase activity, acting on the aldehyde or oxo group of donors, NAD or NADP as acceptor"/>
    <property type="evidence" value="ECO:0007669"/>
    <property type="project" value="InterPro"/>
</dbReference>
<gene>
    <name evidence="3" type="ordered locus">Gura_3537</name>
</gene>